<organism evidence="5 6">
    <name type="scientific">Acanthopleuribacter pedis</name>
    <dbReference type="NCBI Taxonomy" id="442870"/>
    <lineage>
        <taxon>Bacteria</taxon>
        <taxon>Pseudomonadati</taxon>
        <taxon>Acidobacteriota</taxon>
        <taxon>Holophagae</taxon>
        <taxon>Acanthopleuribacterales</taxon>
        <taxon>Acanthopleuribacteraceae</taxon>
        <taxon>Acanthopleuribacter</taxon>
    </lineage>
</organism>
<sequence length="678" mass="73572">MVRRTGLWRWLMVYLVWMPFLSASEALFFDALRRRDQAQIRQLLARDPALIRARANDGRGPLHHAVTYRGAPLVHQLLELGADADAVDRRGDSVLHALVRFWPDADTAARLMKAGADPNRRDRTGNSPLFLQMRLNQRAPELTEALLVRGADPNLGTHDGWSPLHFAMQHAMAEATALLLQHGADPNHTNRAGLRPIHMFGPRGPTGGVDLREDYLAALAALLKHGADAKVAGVFRGSYAGHAYDRRRLHLLLDHGAVVKNAAGQGTIGLHDLDTVDLLDDLLNRGAVREERNEAGQNRLGAALARAEAPALVRFLINRGFDGAARDAAGNNSPHHLAAAPYDSDAAVTLAKELLAAGTPAHQTNKAGENALQAAVRGGRDHLVQPILAASGNAFTPNDLTDLLAEARGLVAATVLIDAGASPHGRPGVHPSPLQAALTNARVAVAQHLMAEGAALDPPELAALQRQPLPILFRAAATMARAGDPYLLERRSAVVTAAKQPFDVNLSEVIADEVGLAPLILIPFWLEKLRVADPDWRYHAVQQLEAYSGDTFGSVPQIPLAEGALRRWHEWYESVLPQLEHLEPNLFGDLGLTVDLSFTIETVQAKGPAERAGLKTGWQVLTVNGRDTRRMSPGEFDNYHRRGAVGSQVTLTIVDQNKKQRDISLERALLSDETSQNP</sequence>
<dbReference type="Proteomes" id="UP000664417">
    <property type="component" value="Unassembled WGS sequence"/>
</dbReference>
<evidence type="ECO:0000256" key="1">
    <source>
        <dbReference type="ARBA" id="ARBA00022737"/>
    </source>
</evidence>
<dbReference type="Gene3D" id="2.30.42.10">
    <property type="match status" value="1"/>
</dbReference>
<dbReference type="PANTHER" id="PTHR24198:SF165">
    <property type="entry name" value="ANKYRIN REPEAT-CONTAINING PROTEIN-RELATED"/>
    <property type="match status" value="1"/>
</dbReference>
<gene>
    <name evidence="5" type="ORF">J3U88_25920</name>
</gene>
<dbReference type="InterPro" id="IPR001478">
    <property type="entry name" value="PDZ"/>
</dbReference>
<dbReference type="SUPFAM" id="SSF48403">
    <property type="entry name" value="Ankyrin repeat"/>
    <property type="match status" value="3"/>
</dbReference>
<dbReference type="PROSITE" id="PS50088">
    <property type="entry name" value="ANK_REPEAT"/>
    <property type="match status" value="2"/>
</dbReference>
<evidence type="ECO:0000259" key="4">
    <source>
        <dbReference type="PROSITE" id="PS50106"/>
    </source>
</evidence>
<feature type="domain" description="PDZ" evidence="4">
    <location>
        <begin position="588"/>
        <end position="632"/>
    </location>
</feature>
<feature type="repeat" description="ANK" evidence="3">
    <location>
        <begin position="159"/>
        <end position="191"/>
    </location>
</feature>
<dbReference type="Pfam" id="PF00023">
    <property type="entry name" value="Ank"/>
    <property type="match status" value="2"/>
</dbReference>
<reference evidence="5" key="1">
    <citation type="submission" date="2021-03" db="EMBL/GenBank/DDBJ databases">
        <authorList>
            <person name="Wang G."/>
        </authorList>
    </citation>
    <scope>NUCLEOTIDE SEQUENCE</scope>
    <source>
        <strain evidence="5">KCTC 12899</strain>
    </source>
</reference>
<dbReference type="SMART" id="SM00228">
    <property type="entry name" value="PDZ"/>
    <property type="match status" value="1"/>
</dbReference>
<evidence type="ECO:0000313" key="6">
    <source>
        <dbReference type="Proteomes" id="UP000664417"/>
    </source>
</evidence>
<keyword evidence="2 3" id="KW-0040">ANK repeat</keyword>
<dbReference type="SMART" id="SM00248">
    <property type="entry name" value="ANK"/>
    <property type="match status" value="6"/>
</dbReference>
<evidence type="ECO:0000313" key="5">
    <source>
        <dbReference type="EMBL" id="MBO1321945.1"/>
    </source>
</evidence>
<evidence type="ECO:0000256" key="3">
    <source>
        <dbReference type="PROSITE-ProRule" id="PRU00023"/>
    </source>
</evidence>
<dbReference type="AlphaFoldDB" id="A0A8J7QGM5"/>
<dbReference type="InterPro" id="IPR002110">
    <property type="entry name" value="Ankyrin_rpt"/>
</dbReference>
<dbReference type="PROSITE" id="PS50106">
    <property type="entry name" value="PDZ"/>
    <property type="match status" value="1"/>
</dbReference>
<dbReference type="EMBL" id="JAFREP010000029">
    <property type="protein sequence ID" value="MBO1321945.1"/>
    <property type="molecule type" value="Genomic_DNA"/>
</dbReference>
<dbReference type="RefSeq" id="WP_207861917.1">
    <property type="nucleotide sequence ID" value="NZ_JAFREP010000029.1"/>
</dbReference>
<accession>A0A8J7QGM5</accession>
<proteinExistence type="predicted"/>
<comment type="caution">
    <text evidence="5">The sequence shown here is derived from an EMBL/GenBank/DDBJ whole genome shotgun (WGS) entry which is preliminary data.</text>
</comment>
<protein>
    <submittedName>
        <fullName evidence="5">Ankyrin repeat domain-containing protein</fullName>
    </submittedName>
</protein>
<dbReference type="PANTHER" id="PTHR24198">
    <property type="entry name" value="ANKYRIN REPEAT AND PROTEIN KINASE DOMAIN-CONTAINING PROTEIN"/>
    <property type="match status" value="1"/>
</dbReference>
<name>A0A8J7QGM5_9BACT</name>
<keyword evidence="6" id="KW-1185">Reference proteome</keyword>
<dbReference type="Gene3D" id="1.25.40.20">
    <property type="entry name" value="Ankyrin repeat-containing domain"/>
    <property type="match status" value="3"/>
</dbReference>
<keyword evidence="1" id="KW-0677">Repeat</keyword>
<dbReference type="InterPro" id="IPR036034">
    <property type="entry name" value="PDZ_sf"/>
</dbReference>
<dbReference type="Pfam" id="PF17820">
    <property type="entry name" value="PDZ_6"/>
    <property type="match status" value="1"/>
</dbReference>
<dbReference type="InterPro" id="IPR041489">
    <property type="entry name" value="PDZ_6"/>
</dbReference>
<dbReference type="SUPFAM" id="SSF50156">
    <property type="entry name" value="PDZ domain-like"/>
    <property type="match status" value="1"/>
</dbReference>
<evidence type="ECO:0000256" key="2">
    <source>
        <dbReference type="ARBA" id="ARBA00023043"/>
    </source>
</evidence>
<dbReference type="PROSITE" id="PS50297">
    <property type="entry name" value="ANK_REP_REGION"/>
    <property type="match status" value="2"/>
</dbReference>
<feature type="repeat" description="ANK" evidence="3">
    <location>
        <begin position="57"/>
        <end position="89"/>
    </location>
</feature>
<dbReference type="InterPro" id="IPR036770">
    <property type="entry name" value="Ankyrin_rpt-contain_sf"/>
</dbReference>